<feature type="region of interest" description="Disordered" evidence="1">
    <location>
        <begin position="170"/>
        <end position="189"/>
    </location>
</feature>
<reference evidence="4" key="1">
    <citation type="submission" date="2017-03" db="EMBL/GenBank/DDBJ databases">
        <authorList>
            <person name="Sharma R."/>
            <person name="Thines M."/>
        </authorList>
    </citation>
    <scope>NUCLEOTIDE SEQUENCE [LARGE SCALE GENOMIC DNA]</scope>
</reference>
<accession>A0A1W5DAE1</accession>
<evidence type="ECO:0000256" key="1">
    <source>
        <dbReference type="SAM" id="MobiDB-lite"/>
    </source>
</evidence>
<evidence type="ECO:0000313" key="4">
    <source>
        <dbReference type="Proteomes" id="UP000192927"/>
    </source>
</evidence>
<proteinExistence type="predicted"/>
<evidence type="ECO:0000256" key="2">
    <source>
        <dbReference type="SAM" id="Phobius"/>
    </source>
</evidence>
<protein>
    <submittedName>
        <fullName evidence="3">Palmitoyltransferase pfa4</fullName>
    </submittedName>
</protein>
<dbReference type="Proteomes" id="UP000192927">
    <property type="component" value="Unassembled WGS sequence"/>
</dbReference>
<evidence type="ECO:0000313" key="3">
    <source>
        <dbReference type="EMBL" id="SLM40117.1"/>
    </source>
</evidence>
<keyword evidence="3" id="KW-0808">Transferase</keyword>
<keyword evidence="2" id="KW-1133">Transmembrane helix</keyword>
<organism evidence="3 4">
    <name type="scientific">Lasallia pustulata</name>
    <dbReference type="NCBI Taxonomy" id="136370"/>
    <lineage>
        <taxon>Eukaryota</taxon>
        <taxon>Fungi</taxon>
        <taxon>Dikarya</taxon>
        <taxon>Ascomycota</taxon>
        <taxon>Pezizomycotina</taxon>
        <taxon>Lecanoromycetes</taxon>
        <taxon>OSLEUM clade</taxon>
        <taxon>Umbilicariomycetidae</taxon>
        <taxon>Umbilicariales</taxon>
        <taxon>Umbilicariaceae</taxon>
        <taxon>Lasallia</taxon>
    </lineage>
</organism>
<dbReference type="AlphaFoldDB" id="A0A1W5DAE1"/>
<feature type="transmembrane region" description="Helical" evidence="2">
    <location>
        <begin position="32"/>
        <end position="54"/>
    </location>
</feature>
<dbReference type="EMBL" id="FWEW01003623">
    <property type="protein sequence ID" value="SLM40117.1"/>
    <property type="molecule type" value="Genomic_DNA"/>
</dbReference>
<keyword evidence="2" id="KW-0812">Transmembrane</keyword>
<keyword evidence="2" id="KW-0472">Membrane</keyword>
<sequence>MGYLEYLLYFRARVVWDGRNLPSYLGPSVLELLSLFVLLLVNSITLFALSILLLRSLWSLGANITTIEGWEIERHSALLRRARVLGGYLDGPDGLRVKIFKQEFPYDIGIYQNIKQGMGGGPLSWLWPLAASPSNDSGLEFEVNGFEDPSVVWPPPDPDRIPRRLRPVNPQDAFTHGHYPTSKEEQIDSFRRRQERDIARIRVPHSQVQRRRPFHERYSHAKELDAVERGTESDGRRSSEGEEGWRNSEGDRLQDFGVDEDADFYDEDNVPLAELLRRRQSKGN</sequence>
<feature type="region of interest" description="Disordered" evidence="1">
    <location>
        <begin position="206"/>
        <end position="271"/>
    </location>
</feature>
<keyword evidence="4" id="KW-1185">Reference proteome</keyword>
<feature type="compositionally biased region" description="Acidic residues" evidence="1">
    <location>
        <begin position="257"/>
        <end position="269"/>
    </location>
</feature>
<name>A0A1W5DAE1_9LECA</name>
<feature type="compositionally biased region" description="Basic and acidic residues" evidence="1">
    <location>
        <begin position="215"/>
        <end position="254"/>
    </location>
</feature>
<dbReference type="GO" id="GO:0016740">
    <property type="term" value="F:transferase activity"/>
    <property type="evidence" value="ECO:0007669"/>
    <property type="project" value="UniProtKB-KW"/>
</dbReference>